<evidence type="ECO:0000313" key="2">
    <source>
        <dbReference type="EMBL" id="CAD9481951.1"/>
    </source>
</evidence>
<sequence>MNTARRNDDARPPRGDDVSRVRSDVMGVSENHRIMRSEDEDAECHDRGGLNSSSGGGGGGRGKRRGLGRRIRSPTLSDDDDDDGGCSLVATALLSSKGTTNNSLRECQQVPASSLPTRKGGRLGDMQATRDVTELHRLLMIGAASNPPAQENPRIIARAETEDELSYALPVNCTLFPLTIPSSMALA</sequence>
<reference evidence="2" key="1">
    <citation type="submission" date="2021-01" db="EMBL/GenBank/DDBJ databases">
        <authorList>
            <person name="Corre E."/>
            <person name="Pelletier E."/>
            <person name="Niang G."/>
            <person name="Scheremetjew M."/>
            <person name="Finn R."/>
            <person name="Kale V."/>
            <person name="Holt S."/>
            <person name="Cochrane G."/>
            <person name="Meng A."/>
            <person name="Brown T."/>
            <person name="Cohen L."/>
        </authorList>
    </citation>
    <scope>NUCLEOTIDE SEQUENCE</scope>
    <source>
        <strain evidence="2">CCMP1381</strain>
    </source>
</reference>
<feature type="compositionally biased region" description="Basic and acidic residues" evidence="1">
    <location>
        <begin position="1"/>
        <end position="23"/>
    </location>
</feature>
<dbReference type="AlphaFoldDB" id="A0A7S2MGD2"/>
<accession>A0A7S2MGD2</accession>
<feature type="compositionally biased region" description="Basic residues" evidence="1">
    <location>
        <begin position="61"/>
        <end position="72"/>
    </location>
</feature>
<evidence type="ECO:0000256" key="1">
    <source>
        <dbReference type="SAM" id="MobiDB-lite"/>
    </source>
</evidence>
<feature type="region of interest" description="Disordered" evidence="1">
    <location>
        <begin position="1"/>
        <end position="85"/>
    </location>
</feature>
<organism evidence="2">
    <name type="scientific">Octactis speculum</name>
    <dbReference type="NCBI Taxonomy" id="3111310"/>
    <lineage>
        <taxon>Eukaryota</taxon>
        <taxon>Sar</taxon>
        <taxon>Stramenopiles</taxon>
        <taxon>Ochrophyta</taxon>
        <taxon>Dictyochophyceae</taxon>
        <taxon>Dictyochales</taxon>
        <taxon>Dictyochaceae</taxon>
        <taxon>Octactis</taxon>
    </lineage>
</organism>
<protein>
    <submittedName>
        <fullName evidence="2">Uncharacterized protein</fullName>
    </submittedName>
</protein>
<name>A0A7S2MGD2_9STRA</name>
<gene>
    <name evidence="2" type="ORF">DSPE1174_LOCUS30065</name>
</gene>
<proteinExistence type="predicted"/>
<dbReference type="EMBL" id="HBGS01057633">
    <property type="protein sequence ID" value="CAD9481951.1"/>
    <property type="molecule type" value="Transcribed_RNA"/>
</dbReference>